<dbReference type="Pfam" id="PF13837">
    <property type="entry name" value="Myb_DNA-bind_4"/>
    <property type="match status" value="1"/>
</dbReference>
<evidence type="ECO:0000259" key="1">
    <source>
        <dbReference type="PROSITE" id="PS50090"/>
    </source>
</evidence>
<dbReference type="InterPro" id="IPR044822">
    <property type="entry name" value="Myb_DNA-bind_4"/>
</dbReference>
<organism evidence="2 3">
    <name type="scientific">Funneliformis mosseae</name>
    <name type="common">Endomycorrhizal fungus</name>
    <name type="synonym">Glomus mosseae</name>
    <dbReference type="NCBI Taxonomy" id="27381"/>
    <lineage>
        <taxon>Eukaryota</taxon>
        <taxon>Fungi</taxon>
        <taxon>Fungi incertae sedis</taxon>
        <taxon>Mucoromycota</taxon>
        <taxon>Glomeromycotina</taxon>
        <taxon>Glomeromycetes</taxon>
        <taxon>Glomerales</taxon>
        <taxon>Glomeraceae</taxon>
        <taxon>Funneliformis</taxon>
    </lineage>
</organism>
<dbReference type="EMBL" id="CAJVPP010001063">
    <property type="protein sequence ID" value="CAG8531852.1"/>
    <property type="molecule type" value="Genomic_DNA"/>
</dbReference>
<reference evidence="2" key="1">
    <citation type="submission" date="2021-06" db="EMBL/GenBank/DDBJ databases">
        <authorList>
            <person name="Kallberg Y."/>
            <person name="Tangrot J."/>
            <person name="Rosling A."/>
        </authorList>
    </citation>
    <scope>NUCLEOTIDE SEQUENCE</scope>
    <source>
        <strain evidence="2">87-6 pot B 2015</strain>
    </source>
</reference>
<evidence type="ECO:0000313" key="3">
    <source>
        <dbReference type="Proteomes" id="UP000789375"/>
    </source>
</evidence>
<dbReference type="AlphaFoldDB" id="A0A9N9AI82"/>
<proteinExistence type="predicted"/>
<feature type="domain" description="Myb-like" evidence="1">
    <location>
        <begin position="89"/>
        <end position="154"/>
    </location>
</feature>
<protein>
    <submittedName>
        <fullName evidence="2">2373_t:CDS:1</fullName>
    </submittedName>
</protein>
<sequence length="208" mass="23933">MDSIETSYYVPAVNIHYNSNAQTPPYIFSIFPTLDIFSSDNTYYNYHPFSENYFETNPLANVFLNGNGAPPKATPKASPNASQKAPPCKWTGNDTELFLSLLKEEGNKKILKELADKRGGSRFRKSYLWNNVASKLSNNRFTPYQCEIKWKNIKQVRKNNPNCRYNLVVEEILGLIYFTQILDNDIDTLMRLKTVYLSLDSTDEDIET</sequence>
<keyword evidence="3" id="KW-1185">Reference proteome</keyword>
<evidence type="ECO:0000313" key="2">
    <source>
        <dbReference type="EMBL" id="CAG8531852.1"/>
    </source>
</evidence>
<dbReference type="Proteomes" id="UP000789375">
    <property type="component" value="Unassembled WGS sequence"/>
</dbReference>
<name>A0A9N9AI82_FUNMO</name>
<dbReference type="PROSITE" id="PS50090">
    <property type="entry name" value="MYB_LIKE"/>
    <property type="match status" value="1"/>
</dbReference>
<gene>
    <name evidence="2" type="ORF">FMOSSE_LOCUS5548</name>
</gene>
<accession>A0A9N9AI82</accession>
<comment type="caution">
    <text evidence="2">The sequence shown here is derived from an EMBL/GenBank/DDBJ whole genome shotgun (WGS) entry which is preliminary data.</text>
</comment>
<dbReference type="InterPro" id="IPR001005">
    <property type="entry name" value="SANT/Myb"/>
</dbReference>